<evidence type="ECO:0000256" key="7">
    <source>
        <dbReference type="ARBA" id="ARBA00022691"/>
    </source>
</evidence>
<dbReference type="PANTHER" id="PTHR13600">
    <property type="entry name" value="LEUCINE CARBOXYL METHYLTRANSFERASE"/>
    <property type="match status" value="1"/>
</dbReference>
<gene>
    <name evidence="10" type="ORF">LANO_0D04038G</name>
</gene>
<evidence type="ECO:0000256" key="5">
    <source>
        <dbReference type="ARBA" id="ARBA00022603"/>
    </source>
</evidence>
<dbReference type="OrthoDB" id="203237at2759"/>
<comment type="similarity">
    <text evidence="2 8">Belongs to the methyltransferase superfamily. LCMT family.</text>
</comment>
<reference evidence="11" key="1">
    <citation type="submission" date="2016-03" db="EMBL/GenBank/DDBJ databases">
        <authorList>
            <person name="Devillers Hugo."/>
        </authorList>
    </citation>
    <scope>NUCLEOTIDE SEQUENCE [LARGE SCALE GENOMIC DNA]</scope>
</reference>
<evidence type="ECO:0000256" key="1">
    <source>
        <dbReference type="ARBA" id="ARBA00000724"/>
    </source>
</evidence>
<evidence type="ECO:0000313" key="11">
    <source>
        <dbReference type="Proteomes" id="UP000189911"/>
    </source>
</evidence>
<evidence type="ECO:0000256" key="8">
    <source>
        <dbReference type="PIRNR" id="PIRNR016305"/>
    </source>
</evidence>
<dbReference type="AlphaFoldDB" id="A0A1G4JGC1"/>
<keyword evidence="5 8" id="KW-0489">Methyltransferase</keyword>
<protein>
    <recommendedName>
        <fullName evidence="4 8">Leucine carboxyl methyltransferase 1</fullName>
        <ecNumber evidence="3 8">2.1.1.233</ecNumber>
    </recommendedName>
</protein>
<comment type="function">
    <text evidence="8">Methylates the carboxyl group of the C-terminal leucine residue of protein phosphatase 2A catalytic subunits to form alpha-leucine ester residues.</text>
</comment>
<evidence type="ECO:0000256" key="2">
    <source>
        <dbReference type="ARBA" id="ARBA00010703"/>
    </source>
</evidence>
<name>A0A1G4JGC1_9SACH</name>
<evidence type="ECO:0000256" key="9">
    <source>
        <dbReference type="PIRSR" id="PIRSR016305-1"/>
    </source>
</evidence>
<dbReference type="SUPFAM" id="SSF53335">
    <property type="entry name" value="S-adenosyl-L-methionine-dependent methyltransferases"/>
    <property type="match status" value="1"/>
</dbReference>
<feature type="binding site" evidence="9">
    <location>
        <position position="106"/>
    </location>
    <ligand>
        <name>S-adenosyl-L-methionine</name>
        <dbReference type="ChEBI" id="CHEBI:59789"/>
    </ligand>
</feature>
<proteinExistence type="inferred from homology"/>
<dbReference type="Proteomes" id="UP000189911">
    <property type="component" value="Chromosome D"/>
</dbReference>
<dbReference type="PIRSF" id="PIRSF016305">
    <property type="entry name" value="LCM_mtfrase"/>
    <property type="match status" value="1"/>
</dbReference>
<comment type="catalytic activity">
    <reaction evidence="1 8">
        <text>[phosphatase 2A protein]-C-terminal L-leucine + S-adenosyl-L-methionine = [phosphatase 2A protein]-C-terminal L-leucine methyl ester + S-adenosyl-L-homocysteine</text>
        <dbReference type="Rhea" id="RHEA:48544"/>
        <dbReference type="Rhea" id="RHEA-COMP:12134"/>
        <dbReference type="Rhea" id="RHEA-COMP:12135"/>
        <dbReference type="ChEBI" id="CHEBI:57856"/>
        <dbReference type="ChEBI" id="CHEBI:59789"/>
        <dbReference type="ChEBI" id="CHEBI:90516"/>
        <dbReference type="ChEBI" id="CHEBI:90517"/>
        <dbReference type="EC" id="2.1.1.233"/>
    </reaction>
</comment>
<feature type="binding site" evidence="9">
    <location>
        <begin position="173"/>
        <end position="174"/>
    </location>
    <ligand>
        <name>S-adenosyl-L-methionine</name>
        <dbReference type="ChEBI" id="CHEBI:59789"/>
    </ligand>
</feature>
<dbReference type="GO" id="GO:0018423">
    <property type="term" value="F:protein C-terminal leucine carboxyl O-methyltransferase activity"/>
    <property type="evidence" value="ECO:0007669"/>
    <property type="project" value="UniProtKB-EC"/>
</dbReference>
<keyword evidence="11" id="KW-1185">Reference proteome</keyword>
<feature type="binding site" evidence="9">
    <location>
        <position position="199"/>
    </location>
    <ligand>
        <name>S-adenosyl-L-methionine</name>
        <dbReference type="ChEBI" id="CHEBI:59789"/>
    </ligand>
</feature>
<feature type="binding site" evidence="9">
    <location>
        <position position="79"/>
    </location>
    <ligand>
        <name>S-adenosyl-L-methionine</name>
        <dbReference type="ChEBI" id="CHEBI:59789"/>
    </ligand>
</feature>
<dbReference type="InterPro" id="IPR016651">
    <property type="entry name" value="LCMT1"/>
</dbReference>
<dbReference type="GO" id="GO:0032259">
    <property type="term" value="P:methylation"/>
    <property type="evidence" value="ECO:0007669"/>
    <property type="project" value="UniProtKB-KW"/>
</dbReference>
<dbReference type="InterPro" id="IPR029063">
    <property type="entry name" value="SAM-dependent_MTases_sf"/>
</dbReference>
<sequence length="327" mass="37681">MDRAVQQTDYDAFSCKISAIAKKYLPCQKQVEYCGMEDYAALHMAYGQGLKALSRRAYGKIQKAVNSGLPLMNYGTYLRTLAVDVEIMSFLKQVPKNSKVQIVNLGCGSDLRMIHFMSQYPQLTWVDLDYSESVSVKAKILKSNDCFLKTLGPPQNTDDAEYVSDRYLLRSCNLNIVENLLDILKEFTYPDVQTLVLTECVLCYVKLPQSQRLIHEMMSFYQTGTWVSYDPIGGEKKADKFGSIMQANLREARQLELPTLMVFNSPAKYSQRFEDNSKSTEIRTMWQYYVQEITDVEKNRLKSLQFLDEIEEVEIVLSHYVLLKAIW</sequence>
<dbReference type="Pfam" id="PF04072">
    <property type="entry name" value="LCM"/>
    <property type="match status" value="1"/>
</dbReference>
<evidence type="ECO:0000256" key="3">
    <source>
        <dbReference type="ARBA" id="ARBA00012834"/>
    </source>
</evidence>
<dbReference type="PANTHER" id="PTHR13600:SF21">
    <property type="entry name" value="LEUCINE CARBOXYL METHYLTRANSFERASE 1"/>
    <property type="match status" value="1"/>
</dbReference>
<organism evidence="10 11">
    <name type="scientific">Lachancea nothofagi CBS 11611</name>
    <dbReference type="NCBI Taxonomy" id="1266666"/>
    <lineage>
        <taxon>Eukaryota</taxon>
        <taxon>Fungi</taxon>
        <taxon>Dikarya</taxon>
        <taxon>Ascomycota</taxon>
        <taxon>Saccharomycotina</taxon>
        <taxon>Saccharomycetes</taxon>
        <taxon>Saccharomycetales</taxon>
        <taxon>Saccharomycetaceae</taxon>
        <taxon>Lachancea</taxon>
    </lineage>
</organism>
<dbReference type="EMBL" id="LT598448">
    <property type="protein sequence ID" value="SCU89144.1"/>
    <property type="molecule type" value="Genomic_DNA"/>
</dbReference>
<accession>A0A1G4JGC1</accession>
<dbReference type="Gene3D" id="3.40.50.150">
    <property type="entry name" value="Vaccinia Virus protein VP39"/>
    <property type="match status" value="1"/>
</dbReference>
<keyword evidence="7 8" id="KW-0949">S-adenosyl-L-methionine</keyword>
<keyword evidence="6 8" id="KW-0808">Transferase</keyword>
<evidence type="ECO:0000313" key="10">
    <source>
        <dbReference type="EMBL" id="SCU89144.1"/>
    </source>
</evidence>
<evidence type="ECO:0000256" key="4">
    <source>
        <dbReference type="ARBA" id="ARBA00017497"/>
    </source>
</evidence>
<dbReference type="InterPro" id="IPR007213">
    <property type="entry name" value="Ppm1/Ppm2/Tcmp"/>
</dbReference>
<dbReference type="EC" id="2.1.1.233" evidence="3 8"/>
<evidence type="ECO:0000256" key="6">
    <source>
        <dbReference type="ARBA" id="ARBA00022679"/>
    </source>
</evidence>